<name>A0A370L973_9HYPH</name>
<keyword evidence="7" id="KW-1185">Reference proteome</keyword>
<evidence type="ECO:0000313" key="6">
    <source>
        <dbReference type="EMBL" id="RDJ26950.1"/>
    </source>
</evidence>
<evidence type="ECO:0000256" key="3">
    <source>
        <dbReference type="ARBA" id="ARBA00023125"/>
    </source>
</evidence>
<dbReference type="PRINTS" id="PR00039">
    <property type="entry name" value="HTHLYSR"/>
</dbReference>
<dbReference type="GO" id="GO:0003700">
    <property type="term" value="F:DNA-binding transcription factor activity"/>
    <property type="evidence" value="ECO:0007669"/>
    <property type="project" value="InterPro"/>
</dbReference>
<dbReference type="Gene3D" id="1.10.10.10">
    <property type="entry name" value="Winged helix-like DNA-binding domain superfamily/Winged helix DNA-binding domain"/>
    <property type="match status" value="1"/>
</dbReference>
<dbReference type="FunFam" id="1.10.10.10:FF:000038">
    <property type="entry name" value="Glycine cleavage system transcriptional activator"/>
    <property type="match status" value="1"/>
</dbReference>
<dbReference type="SUPFAM" id="SSF53850">
    <property type="entry name" value="Periplasmic binding protein-like II"/>
    <property type="match status" value="1"/>
</dbReference>
<comment type="similarity">
    <text evidence="1">Belongs to the LysR transcriptional regulatory family.</text>
</comment>
<dbReference type="Pfam" id="PF00126">
    <property type="entry name" value="HTH_1"/>
    <property type="match status" value="1"/>
</dbReference>
<dbReference type="AlphaFoldDB" id="A0A370L973"/>
<keyword evidence="4" id="KW-0804">Transcription</keyword>
<evidence type="ECO:0000259" key="5">
    <source>
        <dbReference type="PROSITE" id="PS50931"/>
    </source>
</evidence>
<dbReference type="FunFam" id="3.40.190.10:FF:000017">
    <property type="entry name" value="Glycine cleavage system transcriptional activator"/>
    <property type="match status" value="1"/>
</dbReference>
<dbReference type="InterPro" id="IPR058163">
    <property type="entry name" value="LysR-type_TF_proteobact-type"/>
</dbReference>
<dbReference type="OrthoDB" id="9793571at2"/>
<reference evidence="7" key="1">
    <citation type="submission" date="2018-07" db="EMBL/GenBank/DDBJ databases">
        <authorList>
            <person name="Safronova V.I."/>
            <person name="Chirak E.R."/>
            <person name="Sazanova A.L."/>
        </authorList>
    </citation>
    <scope>NUCLEOTIDE SEQUENCE [LARGE SCALE GENOMIC DNA]</scope>
    <source>
        <strain evidence="7">RCAM04685</strain>
    </source>
</reference>
<dbReference type="GO" id="GO:0006351">
    <property type="term" value="P:DNA-templated transcription"/>
    <property type="evidence" value="ECO:0007669"/>
    <property type="project" value="TreeGrafter"/>
</dbReference>
<feature type="domain" description="HTH lysR-type" evidence="5">
    <location>
        <begin position="6"/>
        <end position="63"/>
    </location>
</feature>
<keyword evidence="2" id="KW-0805">Transcription regulation</keyword>
<comment type="caution">
    <text evidence="6">The sequence shown here is derived from an EMBL/GenBank/DDBJ whole genome shotgun (WGS) entry which is preliminary data.</text>
</comment>
<dbReference type="PANTHER" id="PTHR30537">
    <property type="entry name" value="HTH-TYPE TRANSCRIPTIONAL REGULATOR"/>
    <property type="match status" value="1"/>
</dbReference>
<sequence>MARNLPPLNALRAFEACARHASFTRAAQELCVTHGAVSRQVALLEDRLAVRLFTRNRAGTVLTSDGEAYFEPVRTALDIIADATHRLHRPSGKQALRLRVPPTFALRWLVPRLARFHTANRGIEVQITTSHEPADFQRGDVEACIQSDACGPTAAAGSNVCQIRLFGEAVTPVCSPALIAEGKLRDLRDLANHTLLSSTHRPNDWETWLAAAGLFDLDATDGIRFENSALSYQAAIDLAGITIAQPAFIQDDLRSGRLVEPFGIRAETAWAYYLVYPRDRQKPQALAIFEDWLLGEASLVNPATGVTSPPAFIPAEMALAQSAAGL</sequence>
<dbReference type="EMBL" id="QQTP01000003">
    <property type="protein sequence ID" value="RDJ26950.1"/>
    <property type="molecule type" value="Genomic_DNA"/>
</dbReference>
<dbReference type="Pfam" id="PF03466">
    <property type="entry name" value="LysR_substrate"/>
    <property type="match status" value="1"/>
</dbReference>
<organism evidence="6 7">
    <name type="scientific">Bosea caraganae</name>
    <dbReference type="NCBI Taxonomy" id="2763117"/>
    <lineage>
        <taxon>Bacteria</taxon>
        <taxon>Pseudomonadati</taxon>
        <taxon>Pseudomonadota</taxon>
        <taxon>Alphaproteobacteria</taxon>
        <taxon>Hyphomicrobiales</taxon>
        <taxon>Boseaceae</taxon>
        <taxon>Bosea</taxon>
    </lineage>
</organism>
<evidence type="ECO:0000256" key="4">
    <source>
        <dbReference type="ARBA" id="ARBA00023163"/>
    </source>
</evidence>
<dbReference type="InterPro" id="IPR005119">
    <property type="entry name" value="LysR_subst-bd"/>
</dbReference>
<dbReference type="Proteomes" id="UP000255207">
    <property type="component" value="Unassembled WGS sequence"/>
</dbReference>
<keyword evidence="3" id="KW-0238">DNA-binding</keyword>
<dbReference type="InterPro" id="IPR000847">
    <property type="entry name" value="LysR_HTH_N"/>
</dbReference>
<dbReference type="PANTHER" id="PTHR30537:SF74">
    <property type="entry name" value="HTH-TYPE TRANSCRIPTIONAL REGULATOR TRPI"/>
    <property type="match status" value="1"/>
</dbReference>
<evidence type="ECO:0000256" key="1">
    <source>
        <dbReference type="ARBA" id="ARBA00009437"/>
    </source>
</evidence>
<dbReference type="SUPFAM" id="SSF46785">
    <property type="entry name" value="Winged helix' DNA-binding domain"/>
    <property type="match status" value="1"/>
</dbReference>
<proteinExistence type="inferred from homology"/>
<evidence type="ECO:0000256" key="2">
    <source>
        <dbReference type="ARBA" id="ARBA00023015"/>
    </source>
</evidence>
<accession>A0A370L973</accession>
<dbReference type="RefSeq" id="WP_114828834.1">
    <property type="nucleotide sequence ID" value="NZ_QQTO01000001.1"/>
</dbReference>
<dbReference type="GO" id="GO:0043565">
    <property type="term" value="F:sequence-specific DNA binding"/>
    <property type="evidence" value="ECO:0007669"/>
    <property type="project" value="TreeGrafter"/>
</dbReference>
<protein>
    <submittedName>
        <fullName evidence="6">Transcriptional regulator GcvA</fullName>
    </submittedName>
</protein>
<dbReference type="PROSITE" id="PS50931">
    <property type="entry name" value="HTH_LYSR"/>
    <property type="match status" value="1"/>
</dbReference>
<dbReference type="CDD" id="cd08432">
    <property type="entry name" value="PBP2_GcdR_TrpI_HvrB_AmpR_like"/>
    <property type="match status" value="1"/>
</dbReference>
<dbReference type="NCBIfam" id="NF008352">
    <property type="entry name" value="PRK11139.1"/>
    <property type="match status" value="1"/>
</dbReference>
<dbReference type="Gene3D" id="3.40.190.10">
    <property type="entry name" value="Periplasmic binding protein-like II"/>
    <property type="match status" value="2"/>
</dbReference>
<dbReference type="InterPro" id="IPR036388">
    <property type="entry name" value="WH-like_DNA-bd_sf"/>
</dbReference>
<evidence type="ECO:0000313" key="7">
    <source>
        <dbReference type="Proteomes" id="UP000255207"/>
    </source>
</evidence>
<dbReference type="InterPro" id="IPR036390">
    <property type="entry name" value="WH_DNA-bd_sf"/>
</dbReference>
<gene>
    <name evidence="6" type="ORF">DWE98_08910</name>
</gene>